<keyword evidence="4 9" id="KW-0997">Cell inner membrane</keyword>
<feature type="domain" description="Tripartite ATP-independent periplasmic transporters DctQ component" evidence="10">
    <location>
        <begin position="25"/>
        <end position="157"/>
    </location>
</feature>
<dbReference type="RefSeq" id="WP_189991166.1">
    <property type="nucleotide sequence ID" value="NZ_BMZS01000007.1"/>
</dbReference>
<dbReference type="Pfam" id="PF04290">
    <property type="entry name" value="DctQ"/>
    <property type="match status" value="1"/>
</dbReference>
<dbReference type="Proteomes" id="UP000630353">
    <property type="component" value="Unassembled WGS sequence"/>
</dbReference>
<feature type="transmembrane region" description="Helical" evidence="9">
    <location>
        <begin position="87"/>
        <end position="112"/>
    </location>
</feature>
<dbReference type="InterPro" id="IPR055348">
    <property type="entry name" value="DctQ"/>
</dbReference>
<feature type="transmembrane region" description="Helical" evidence="9">
    <location>
        <begin position="12"/>
        <end position="30"/>
    </location>
</feature>
<reference evidence="11" key="1">
    <citation type="journal article" date="2014" name="Int. J. Syst. Evol. Microbiol.">
        <title>Complete genome sequence of Corynebacterium casei LMG S-19264T (=DSM 44701T), isolated from a smear-ripened cheese.</title>
        <authorList>
            <consortium name="US DOE Joint Genome Institute (JGI-PGF)"/>
            <person name="Walter F."/>
            <person name="Albersmeier A."/>
            <person name="Kalinowski J."/>
            <person name="Ruckert C."/>
        </authorList>
    </citation>
    <scope>NUCLEOTIDE SEQUENCE</scope>
    <source>
        <strain evidence="11">KCTC 42651</strain>
    </source>
</reference>
<reference evidence="11" key="2">
    <citation type="submission" date="2020-09" db="EMBL/GenBank/DDBJ databases">
        <authorList>
            <person name="Sun Q."/>
            <person name="Kim S."/>
        </authorList>
    </citation>
    <scope>NUCLEOTIDE SEQUENCE</scope>
    <source>
        <strain evidence="11">KCTC 42651</strain>
    </source>
</reference>
<evidence type="ECO:0000256" key="3">
    <source>
        <dbReference type="ARBA" id="ARBA00022475"/>
    </source>
</evidence>
<feature type="transmembrane region" description="Helical" evidence="9">
    <location>
        <begin position="132"/>
        <end position="153"/>
    </location>
</feature>
<dbReference type="GO" id="GO:0005886">
    <property type="term" value="C:plasma membrane"/>
    <property type="evidence" value="ECO:0007669"/>
    <property type="project" value="UniProtKB-SubCell"/>
</dbReference>
<evidence type="ECO:0000256" key="5">
    <source>
        <dbReference type="ARBA" id="ARBA00022692"/>
    </source>
</evidence>
<comment type="caution">
    <text evidence="11">The sequence shown here is derived from an EMBL/GenBank/DDBJ whole genome shotgun (WGS) entry which is preliminary data.</text>
</comment>
<sequence>MDAPLDRLLHWAFRIAALVCFPLLVTISIYDIVGRQFMNTGSTALQELQWHLFFASVMLALGWVYLRDGHVRIDVFRTRWPERRRHAVEIAGVLLALVPLALLLIVAGGLQAWTAFESGEHSQAAMGLGQRWIVKSLMPIGGALLLMSGLLMLRRSIARRRAAGRNGR</sequence>
<keyword evidence="5 9" id="KW-0812">Transmembrane</keyword>
<comment type="function">
    <text evidence="9">Part of the tripartite ATP-independent periplasmic (TRAP) transport system.</text>
</comment>
<name>A0A918XT30_9PROT</name>
<dbReference type="InterPro" id="IPR007387">
    <property type="entry name" value="TRAP_DctQ"/>
</dbReference>
<keyword evidence="3" id="KW-1003">Cell membrane</keyword>
<evidence type="ECO:0000256" key="2">
    <source>
        <dbReference type="ARBA" id="ARBA00022448"/>
    </source>
</evidence>
<keyword evidence="2 9" id="KW-0813">Transport</keyword>
<evidence type="ECO:0000313" key="12">
    <source>
        <dbReference type="Proteomes" id="UP000630353"/>
    </source>
</evidence>
<evidence type="ECO:0000313" key="11">
    <source>
        <dbReference type="EMBL" id="GHD53922.1"/>
    </source>
</evidence>
<keyword evidence="7 9" id="KW-0472">Membrane</keyword>
<evidence type="ECO:0000259" key="10">
    <source>
        <dbReference type="Pfam" id="PF04290"/>
    </source>
</evidence>
<dbReference type="GO" id="GO:0022857">
    <property type="term" value="F:transmembrane transporter activity"/>
    <property type="evidence" value="ECO:0007669"/>
    <property type="project" value="UniProtKB-UniRule"/>
</dbReference>
<evidence type="ECO:0000256" key="4">
    <source>
        <dbReference type="ARBA" id="ARBA00022519"/>
    </source>
</evidence>
<evidence type="ECO:0000256" key="7">
    <source>
        <dbReference type="ARBA" id="ARBA00023136"/>
    </source>
</evidence>
<evidence type="ECO:0000256" key="1">
    <source>
        <dbReference type="ARBA" id="ARBA00004429"/>
    </source>
</evidence>
<accession>A0A918XT30</accession>
<dbReference type="AlphaFoldDB" id="A0A918XT30"/>
<dbReference type="EMBL" id="BMZS01000007">
    <property type="protein sequence ID" value="GHD53922.1"/>
    <property type="molecule type" value="Genomic_DNA"/>
</dbReference>
<dbReference type="PANTHER" id="PTHR35011">
    <property type="entry name" value="2,3-DIKETO-L-GULONATE TRAP TRANSPORTER SMALL PERMEASE PROTEIN YIAM"/>
    <property type="match status" value="1"/>
</dbReference>
<dbReference type="PANTHER" id="PTHR35011:SF4">
    <property type="entry name" value="SLL1102 PROTEIN"/>
    <property type="match status" value="1"/>
</dbReference>
<proteinExistence type="inferred from homology"/>
<comment type="subcellular location">
    <subcellularLocation>
        <location evidence="1 9">Cell inner membrane</location>
        <topology evidence="1 9">Multi-pass membrane protein</topology>
    </subcellularLocation>
</comment>
<comment type="similarity">
    <text evidence="8 9">Belongs to the TRAP transporter small permease family.</text>
</comment>
<organism evidence="11 12">
    <name type="scientific">Thalassobaculum fulvum</name>
    <dbReference type="NCBI Taxonomy" id="1633335"/>
    <lineage>
        <taxon>Bacteria</taxon>
        <taxon>Pseudomonadati</taxon>
        <taxon>Pseudomonadota</taxon>
        <taxon>Alphaproteobacteria</taxon>
        <taxon>Rhodospirillales</taxon>
        <taxon>Thalassobaculaceae</taxon>
        <taxon>Thalassobaculum</taxon>
    </lineage>
</organism>
<feature type="transmembrane region" description="Helical" evidence="9">
    <location>
        <begin position="50"/>
        <end position="66"/>
    </location>
</feature>
<evidence type="ECO:0000256" key="8">
    <source>
        <dbReference type="ARBA" id="ARBA00038436"/>
    </source>
</evidence>
<keyword evidence="6 9" id="KW-1133">Transmembrane helix</keyword>
<comment type="subunit">
    <text evidence="9">The complex comprises the extracytoplasmic solute receptor protein and the two transmembrane proteins.</text>
</comment>
<evidence type="ECO:0000256" key="9">
    <source>
        <dbReference type="RuleBase" id="RU369079"/>
    </source>
</evidence>
<protein>
    <recommendedName>
        <fullName evidence="9">TRAP transporter small permease protein</fullName>
    </recommendedName>
</protein>
<evidence type="ECO:0000256" key="6">
    <source>
        <dbReference type="ARBA" id="ARBA00022989"/>
    </source>
</evidence>
<gene>
    <name evidence="11" type="ORF">GCM10017083_30860</name>
</gene>
<keyword evidence="12" id="KW-1185">Reference proteome</keyword>